<dbReference type="GeneID" id="10323206"/>
<dbReference type="GO" id="GO:0016301">
    <property type="term" value="F:kinase activity"/>
    <property type="evidence" value="ECO:0007669"/>
    <property type="project" value="UniProtKB-KW"/>
</dbReference>
<keyword evidence="1" id="KW-0808">Transferase</keyword>
<dbReference type="KEGG" id="vg:10323206"/>
<accession>D9I6F3</accession>
<dbReference type="Proteomes" id="UP000000330">
    <property type="component" value="Segment"/>
</dbReference>
<gene>
    <name evidence="1" type="ORF">Acj133p219</name>
</gene>
<dbReference type="EMBL" id="HM114315">
    <property type="protein sequence ID" value="ADJ19534.1"/>
    <property type="molecule type" value="Genomic_DNA"/>
</dbReference>
<evidence type="ECO:0000313" key="2">
    <source>
        <dbReference type="Proteomes" id="UP000000330"/>
    </source>
</evidence>
<dbReference type="RefSeq" id="YP_004300800.1">
    <property type="nucleotide sequence ID" value="NC_015250.1"/>
</dbReference>
<proteinExistence type="predicted"/>
<protein>
    <submittedName>
        <fullName evidence="1">PseT polynucleotide 5'-kinase and 3'-phosphatase</fullName>
    </submittedName>
</protein>
<keyword evidence="1" id="KW-0418">Kinase</keyword>
<reference evidence="1 2" key="1">
    <citation type="journal article" date="2010" name="Virol. J.">
        <title>Genomes of the T4-related bacteriophages as windows on microbial genome evolution.</title>
        <authorList>
            <person name="Petrov V.M."/>
            <person name="Ratnayaka S."/>
            <person name="Nolan J.M."/>
            <person name="Miller E.S."/>
            <person name="Karam J.D."/>
        </authorList>
    </citation>
    <scope>NUCLEOTIDE SEQUENCE [LARGE SCALE GENOMIC DNA]</scope>
    <source>
        <strain evidence="1">Acj133</strain>
    </source>
</reference>
<keyword evidence="2" id="KW-1185">Reference proteome</keyword>
<name>D9I6F3_9CAUD</name>
<organism evidence="1 2">
    <name type="scientific">Acinetobacter phage 133</name>
    <dbReference type="NCBI Taxonomy" id="2919552"/>
    <lineage>
        <taxon>Viruses</taxon>
        <taxon>Duplodnaviria</taxon>
        <taxon>Heunggongvirae</taxon>
        <taxon>Uroviricota</taxon>
        <taxon>Caudoviricetes</taxon>
        <taxon>Pantevenvirales</taxon>
        <taxon>Straboviridae</taxon>
        <taxon>Tevenvirinae</taxon>
        <taxon>Centumtrigintavirus</taxon>
        <taxon>Centumtrigintavirus cv133</taxon>
        <taxon>Acinetobacter virus 133</taxon>
    </lineage>
</organism>
<evidence type="ECO:0000313" key="1">
    <source>
        <dbReference type="EMBL" id="ADJ19534.1"/>
    </source>
</evidence>
<sequence length="110" mass="12845">MEINIKLPSPDEIKSGIGETYRIENIVDCYFASVSFEKGRVLSINGMAHYTWTQTDYAEPVEYRTVAHWSYFPDTDDWWVMQEAEYVTGPSNEECVKFDVKNVVDYKDLK</sequence>